<dbReference type="InterPro" id="IPR014729">
    <property type="entry name" value="Rossmann-like_a/b/a_fold"/>
</dbReference>
<dbReference type="EMBL" id="CP040098">
    <property type="protein sequence ID" value="QCQ21708.1"/>
    <property type="molecule type" value="Genomic_DNA"/>
</dbReference>
<protein>
    <submittedName>
        <fullName evidence="3">Universal stress protein</fullName>
    </submittedName>
</protein>
<evidence type="ECO:0000259" key="2">
    <source>
        <dbReference type="Pfam" id="PF00582"/>
    </source>
</evidence>
<dbReference type="KEGG" id="dax:FDQ92_05660"/>
<reference evidence="3 4" key="2">
    <citation type="submission" date="2019-05" db="EMBL/GenBank/DDBJ databases">
        <authorList>
            <person name="Suflita J.M."/>
            <person name="Marks C.R."/>
        </authorList>
    </citation>
    <scope>NUCLEOTIDE SEQUENCE [LARGE SCALE GENOMIC DNA]</scope>
    <source>
        <strain evidence="3 4">ALDC</strain>
    </source>
</reference>
<dbReference type="AlphaFoldDB" id="A0A4P8L1I4"/>
<evidence type="ECO:0000256" key="1">
    <source>
        <dbReference type="ARBA" id="ARBA00008791"/>
    </source>
</evidence>
<dbReference type="SUPFAM" id="SSF52402">
    <property type="entry name" value="Adenine nucleotide alpha hydrolases-like"/>
    <property type="match status" value="1"/>
</dbReference>
<reference evidence="3 4" key="1">
    <citation type="submission" date="2019-05" db="EMBL/GenBank/DDBJ databases">
        <title>The Complete Genome Sequence of the n-alkane-degrading Desulfoglaeba alkanexedens ALDC reveals multiple alkylsuccinate synthase gene clusters.</title>
        <authorList>
            <person name="Callaghan A.V."/>
            <person name="Davidova I.A."/>
            <person name="Duncan K.E."/>
            <person name="Morris B."/>
            <person name="McInerney M.J."/>
        </authorList>
    </citation>
    <scope>NUCLEOTIDE SEQUENCE [LARGE SCALE GENOMIC DNA]</scope>
    <source>
        <strain evidence="3 4">ALDC</strain>
    </source>
</reference>
<dbReference type="Pfam" id="PF00582">
    <property type="entry name" value="Usp"/>
    <property type="match status" value="1"/>
</dbReference>
<dbReference type="OrthoDB" id="5419113at2"/>
<dbReference type="InterPro" id="IPR006015">
    <property type="entry name" value="Universal_stress_UspA"/>
</dbReference>
<name>A0A4P8L1I4_9BACT</name>
<dbReference type="PRINTS" id="PR01438">
    <property type="entry name" value="UNVRSLSTRESS"/>
</dbReference>
<dbReference type="RefSeq" id="WP_137423677.1">
    <property type="nucleotide sequence ID" value="NZ_CP040098.1"/>
</dbReference>
<dbReference type="PANTHER" id="PTHR46268:SF15">
    <property type="entry name" value="UNIVERSAL STRESS PROTEIN HP_0031"/>
    <property type="match status" value="1"/>
</dbReference>
<keyword evidence="4" id="KW-1185">Reference proteome</keyword>
<dbReference type="PANTHER" id="PTHR46268">
    <property type="entry name" value="STRESS RESPONSE PROTEIN NHAX"/>
    <property type="match status" value="1"/>
</dbReference>
<sequence>MNDETRRGFKILVGYDGTRTAKEALKLAVFHARHFKARVYVAWSLIGGHEDSLEKIETARDGLQQAESLFRDEGIPYETHLLVRGLSAGEDLVQFADENHVDEIVVGVRKRSQVSKLLFGSTSRFVILNAPCPVVTVK</sequence>
<dbReference type="InterPro" id="IPR006016">
    <property type="entry name" value="UspA"/>
</dbReference>
<evidence type="ECO:0000313" key="4">
    <source>
        <dbReference type="Proteomes" id="UP000298602"/>
    </source>
</evidence>
<evidence type="ECO:0000313" key="3">
    <source>
        <dbReference type="EMBL" id="QCQ21708.1"/>
    </source>
</evidence>
<comment type="similarity">
    <text evidence="1">Belongs to the universal stress protein A family.</text>
</comment>
<dbReference type="CDD" id="cd00293">
    <property type="entry name" value="USP-like"/>
    <property type="match status" value="1"/>
</dbReference>
<gene>
    <name evidence="3" type="ORF">FDQ92_05660</name>
</gene>
<organism evidence="3 4">
    <name type="scientific">Desulfoglaeba alkanexedens ALDC</name>
    <dbReference type="NCBI Taxonomy" id="980445"/>
    <lineage>
        <taxon>Bacteria</taxon>
        <taxon>Pseudomonadati</taxon>
        <taxon>Thermodesulfobacteriota</taxon>
        <taxon>Syntrophobacteria</taxon>
        <taxon>Syntrophobacterales</taxon>
        <taxon>Syntrophobacteraceae</taxon>
        <taxon>Desulfoglaeba</taxon>
    </lineage>
</organism>
<dbReference type="Gene3D" id="3.40.50.620">
    <property type="entry name" value="HUPs"/>
    <property type="match status" value="1"/>
</dbReference>
<feature type="domain" description="UspA" evidence="2">
    <location>
        <begin position="10"/>
        <end position="138"/>
    </location>
</feature>
<accession>A0A4P8L1I4</accession>
<proteinExistence type="inferred from homology"/>
<dbReference type="Proteomes" id="UP000298602">
    <property type="component" value="Chromosome"/>
</dbReference>